<evidence type="ECO:0000256" key="4">
    <source>
        <dbReference type="ARBA" id="ARBA00022692"/>
    </source>
</evidence>
<keyword evidence="5 9" id="KW-0303">Gap junction</keyword>
<keyword evidence="4 9" id="KW-0812">Transmembrane</keyword>
<evidence type="ECO:0000256" key="3">
    <source>
        <dbReference type="ARBA" id="ARBA00022475"/>
    </source>
</evidence>
<comment type="subcellular location">
    <subcellularLocation>
        <location evidence="1">Cell junction</location>
        <location evidence="1">Gap junction</location>
    </subcellularLocation>
    <subcellularLocation>
        <location evidence="2 9">Cell membrane</location>
        <topology evidence="2 9">Multi-pass membrane protein</topology>
    </subcellularLocation>
</comment>
<feature type="transmembrane region" description="Helical" evidence="11">
    <location>
        <begin position="207"/>
        <end position="227"/>
    </location>
</feature>
<feature type="transmembrane region" description="Helical" evidence="11">
    <location>
        <begin position="147"/>
        <end position="171"/>
    </location>
</feature>
<keyword evidence="6" id="KW-0965">Cell junction</keyword>
<dbReference type="GO" id="GO:0005243">
    <property type="term" value="F:gap junction channel activity"/>
    <property type="evidence" value="ECO:0007669"/>
    <property type="project" value="TreeGrafter"/>
</dbReference>
<organism evidence="14 15">
    <name type="scientific">Clarias magur</name>
    <name type="common">Asian catfish</name>
    <name type="synonym">Macropteronotus magur</name>
    <dbReference type="NCBI Taxonomy" id="1594786"/>
    <lineage>
        <taxon>Eukaryota</taxon>
        <taxon>Metazoa</taxon>
        <taxon>Chordata</taxon>
        <taxon>Craniata</taxon>
        <taxon>Vertebrata</taxon>
        <taxon>Euteleostomi</taxon>
        <taxon>Actinopterygii</taxon>
        <taxon>Neopterygii</taxon>
        <taxon>Teleostei</taxon>
        <taxon>Ostariophysi</taxon>
        <taxon>Siluriformes</taxon>
        <taxon>Clariidae</taxon>
        <taxon>Clarias</taxon>
    </lineage>
</organism>
<gene>
    <name evidence="14" type="ORF">DAT39_019988</name>
</gene>
<comment type="caution">
    <text evidence="14">The sequence shown here is derived from an EMBL/GenBank/DDBJ whole genome shotgun (WGS) entry which is preliminary data.</text>
</comment>
<feature type="domain" description="Connexin N-terminal" evidence="12">
    <location>
        <begin position="43"/>
        <end position="76"/>
    </location>
</feature>
<feature type="transmembrane region" description="Helical" evidence="11">
    <location>
        <begin position="24"/>
        <end position="45"/>
    </location>
</feature>
<dbReference type="PANTHER" id="PTHR11984:SF3">
    <property type="entry name" value="GAP JUNCTION DELTA-4 PROTEIN"/>
    <property type="match status" value="1"/>
</dbReference>
<reference evidence="14" key="1">
    <citation type="submission" date="2020-07" db="EMBL/GenBank/DDBJ databases">
        <title>Clarias magur genome sequencing, assembly and annotation.</title>
        <authorList>
            <person name="Kushwaha B."/>
            <person name="Kumar R."/>
            <person name="Das P."/>
            <person name="Joshi C.G."/>
            <person name="Kumar D."/>
            <person name="Nagpure N.S."/>
            <person name="Pandey M."/>
            <person name="Agarwal S."/>
            <person name="Srivastava S."/>
            <person name="Singh M."/>
            <person name="Sahoo L."/>
            <person name="Jayasankar P."/>
            <person name="Meher P.K."/>
            <person name="Koringa P.G."/>
            <person name="Iquebal M.A."/>
            <person name="Das S.P."/>
            <person name="Bit A."/>
            <person name="Patnaik S."/>
            <person name="Patel N."/>
            <person name="Shah T.M."/>
            <person name="Hinsu A."/>
            <person name="Jena J.K."/>
        </authorList>
    </citation>
    <scope>NUCLEOTIDE SEQUENCE</scope>
    <source>
        <strain evidence="14">CIFAMagur01</strain>
        <tissue evidence="14">Testis</tissue>
    </source>
</reference>
<dbReference type="InterPro" id="IPR019570">
    <property type="entry name" value="Connexin_CCC"/>
</dbReference>
<evidence type="ECO:0000313" key="14">
    <source>
        <dbReference type="EMBL" id="KAF5890303.1"/>
    </source>
</evidence>
<evidence type="ECO:0000256" key="5">
    <source>
        <dbReference type="ARBA" id="ARBA00022868"/>
    </source>
</evidence>
<dbReference type="PROSITE" id="PS00407">
    <property type="entry name" value="CONNEXINS_1"/>
    <property type="match status" value="1"/>
</dbReference>
<feature type="region of interest" description="Disordered" evidence="10">
    <location>
        <begin position="337"/>
        <end position="383"/>
    </location>
</feature>
<sequence>MGRQGASEAVFITLNYNITIAGKIWLILTVFLRVSVLFLAGYPLYQDEQERFVCNTIQPGCANVCYDIFAPLSLFRFWLVQLTSIVLVHIVFVVYVIHKVTSSLPCYDASNRMKFRYLYKIKQESFNEASLSKPGVKPGVKRLPCFAAAYIFHLLVRIFLEAGFGAAHYYLFGFYIPKRFICQRAPCTTMVDCYISRPTEKTIMLNFMLGLATLSIFLNMLDLICAIKQSARHRSKKKMMVEKMYDDGRYFLADSGTTAVDFGDPEHQSLLVNGSFRKRMSKACAHDETSLHSEGKSHPAIPHRGTPVGINLGIPSAMSGNGANCYPVTQDEVTEREGSAVALCPSEPIGTPRSIRVNKRSRHKPLPPPRKDKPPSEGLLDNTGAGSELVWTLKSRKFPKPDYQAEQLTSKPGFVFMELVCHNIFNDAVGFET</sequence>
<accession>A0A8J4TGP0</accession>
<evidence type="ECO:0000256" key="6">
    <source>
        <dbReference type="ARBA" id="ARBA00022949"/>
    </source>
</evidence>
<feature type="compositionally biased region" description="Basic residues" evidence="10">
    <location>
        <begin position="356"/>
        <end position="365"/>
    </location>
</feature>
<dbReference type="EMBL" id="QNUK01000698">
    <property type="protein sequence ID" value="KAF5890303.1"/>
    <property type="molecule type" value="Genomic_DNA"/>
</dbReference>
<proteinExistence type="inferred from homology"/>
<keyword evidence="3" id="KW-1003">Cell membrane</keyword>
<dbReference type="InterPro" id="IPR017990">
    <property type="entry name" value="Connexin_CS"/>
</dbReference>
<dbReference type="SMART" id="SM00037">
    <property type="entry name" value="CNX"/>
    <property type="match status" value="1"/>
</dbReference>
<dbReference type="Gene3D" id="1.20.1440.80">
    <property type="entry name" value="Gap junction channel protein cysteine-rich domain"/>
    <property type="match status" value="1"/>
</dbReference>
<dbReference type="InterPro" id="IPR038359">
    <property type="entry name" value="Connexin_N_sf"/>
</dbReference>
<dbReference type="GO" id="GO:0007267">
    <property type="term" value="P:cell-cell signaling"/>
    <property type="evidence" value="ECO:0007669"/>
    <property type="project" value="TreeGrafter"/>
</dbReference>
<dbReference type="OrthoDB" id="9943496at2759"/>
<evidence type="ECO:0000256" key="8">
    <source>
        <dbReference type="ARBA" id="ARBA00023136"/>
    </source>
</evidence>
<feature type="transmembrane region" description="Helical" evidence="11">
    <location>
        <begin position="77"/>
        <end position="97"/>
    </location>
</feature>
<keyword evidence="15" id="KW-1185">Reference proteome</keyword>
<dbReference type="PANTHER" id="PTHR11984">
    <property type="entry name" value="CONNEXIN"/>
    <property type="match status" value="1"/>
</dbReference>
<comment type="similarity">
    <text evidence="9">Belongs to the connexin family.</text>
</comment>
<feature type="domain" description="Connexin cysteine-rich" evidence="13">
    <location>
        <begin position="160"/>
        <end position="226"/>
    </location>
</feature>
<comment type="function">
    <text evidence="9">One gap junction consists of a cluster of closely packed pairs of transmembrane channels, the connexons, through which materials of low MW diffuse from one cell to a neighboring cell.</text>
</comment>
<dbReference type="Proteomes" id="UP000727407">
    <property type="component" value="Unassembled WGS sequence"/>
</dbReference>
<dbReference type="InterPro" id="IPR013092">
    <property type="entry name" value="Connexin_N"/>
</dbReference>
<dbReference type="PROSITE" id="PS00408">
    <property type="entry name" value="CONNEXINS_2"/>
    <property type="match status" value="1"/>
</dbReference>
<comment type="subunit">
    <text evidence="9">A connexon is composed of a hexamer of connexins.</text>
</comment>
<dbReference type="Pfam" id="PF00029">
    <property type="entry name" value="Connexin"/>
    <property type="match status" value="1"/>
</dbReference>
<evidence type="ECO:0000256" key="9">
    <source>
        <dbReference type="RuleBase" id="RU000630"/>
    </source>
</evidence>
<name>A0A8J4TGP0_CLAMG</name>
<evidence type="ECO:0000259" key="12">
    <source>
        <dbReference type="SMART" id="SM00037"/>
    </source>
</evidence>
<evidence type="ECO:0000259" key="13">
    <source>
        <dbReference type="SMART" id="SM01089"/>
    </source>
</evidence>
<dbReference type="SMART" id="SM01089">
    <property type="entry name" value="Connexin_CCC"/>
    <property type="match status" value="1"/>
</dbReference>
<keyword evidence="7 11" id="KW-1133">Transmembrane helix</keyword>
<evidence type="ECO:0000256" key="2">
    <source>
        <dbReference type="ARBA" id="ARBA00004651"/>
    </source>
</evidence>
<dbReference type="InterPro" id="IPR000500">
    <property type="entry name" value="Connexin"/>
</dbReference>
<evidence type="ECO:0000313" key="15">
    <source>
        <dbReference type="Proteomes" id="UP000727407"/>
    </source>
</evidence>
<keyword evidence="8 11" id="KW-0472">Membrane</keyword>
<evidence type="ECO:0000256" key="10">
    <source>
        <dbReference type="SAM" id="MobiDB-lite"/>
    </source>
</evidence>
<evidence type="ECO:0000256" key="11">
    <source>
        <dbReference type="SAM" id="Phobius"/>
    </source>
</evidence>
<evidence type="ECO:0000256" key="7">
    <source>
        <dbReference type="ARBA" id="ARBA00022989"/>
    </source>
</evidence>
<dbReference type="PRINTS" id="PR00206">
    <property type="entry name" value="CONNEXIN"/>
</dbReference>
<evidence type="ECO:0000256" key="1">
    <source>
        <dbReference type="ARBA" id="ARBA00004610"/>
    </source>
</evidence>
<protein>
    <recommendedName>
        <fullName evidence="9">Gap junction protein</fullName>
    </recommendedName>
</protein>
<dbReference type="GO" id="GO:0005922">
    <property type="term" value="C:connexin complex"/>
    <property type="evidence" value="ECO:0007669"/>
    <property type="project" value="InterPro"/>
</dbReference>
<dbReference type="AlphaFoldDB" id="A0A8J4TGP0"/>